<protein>
    <recommendedName>
        <fullName evidence="3">F-box domain-containing protein</fullName>
    </recommendedName>
</protein>
<dbReference type="InterPro" id="IPR032675">
    <property type="entry name" value="LRR_dom_sf"/>
</dbReference>
<proteinExistence type="predicted"/>
<comment type="caution">
    <text evidence="1">The sequence shown here is derived from an EMBL/GenBank/DDBJ whole genome shotgun (WGS) entry which is preliminary data.</text>
</comment>
<dbReference type="PANTHER" id="PTHR38926">
    <property type="entry name" value="F-BOX DOMAIN CONTAINING PROTEIN, EXPRESSED"/>
    <property type="match status" value="1"/>
</dbReference>
<accession>A0AAD7G1X3</accession>
<name>A0AAD7G1X3_MYCRO</name>
<evidence type="ECO:0000313" key="1">
    <source>
        <dbReference type="EMBL" id="KAJ7659428.1"/>
    </source>
</evidence>
<evidence type="ECO:0008006" key="3">
    <source>
        <dbReference type="Google" id="ProtNLM"/>
    </source>
</evidence>
<reference evidence="1" key="1">
    <citation type="submission" date="2023-03" db="EMBL/GenBank/DDBJ databases">
        <title>Massive genome expansion in bonnet fungi (Mycena s.s.) driven by repeated elements and novel gene families across ecological guilds.</title>
        <authorList>
            <consortium name="Lawrence Berkeley National Laboratory"/>
            <person name="Harder C.B."/>
            <person name="Miyauchi S."/>
            <person name="Viragh M."/>
            <person name="Kuo A."/>
            <person name="Thoen E."/>
            <person name="Andreopoulos B."/>
            <person name="Lu D."/>
            <person name="Skrede I."/>
            <person name="Drula E."/>
            <person name="Henrissat B."/>
            <person name="Morin E."/>
            <person name="Kohler A."/>
            <person name="Barry K."/>
            <person name="LaButti K."/>
            <person name="Morin E."/>
            <person name="Salamov A."/>
            <person name="Lipzen A."/>
            <person name="Mereny Z."/>
            <person name="Hegedus B."/>
            <person name="Baldrian P."/>
            <person name="Stursova M."/>
            <person name="Weitz H."/>
            <person name="Taylor A."/>
            <person name="Grigoriev I.V."/>
            <person name="Nagy L.G."/>
            <person name="Martin F."/>
            <person name="Kauserud H."/>
        </authorList>
    </citation>
    <scope>NUCLEOTIDE SEQUENCE</scope>
    <source>
        <strain evidence="1">CBHHK067</strain>
    </source>
</reference>
<evidence type="ECO:0000313" key="2">
    <source>
        <dbReference type="Proteomes" id="UP001221757"/>
    </source>
</evidence>
<dbReference type="SUPFAM" id="SSF52047">
    <property type="entry name" value="RNI-like"/>
    <property type="match status" value="1"/>
</dbReference>
<keyword evidence="2" id="KW-1185">Reference proteome</keyword>
<sequence length="435" mass="48587">MLGTVEERQTPVDKLSTAIMTDEIDRQTQMPPEVAHHEIPTPRQLNAICDPVARFPFDISSEIFIQCLHSRPSPGALDAPMLFLNICHAWTDIALSTTKLWASIHVDRPLLHLASLLGAWFERAGSRALSISLLWTKHYLRLLRSGERSNLTDAIAAVISRHAQKIQELRIFYCEDDIELVAGAGPFPLLKTLTIDRGMALWEISSKVPIMGILRLCPNLVEFTFNGSICGNDKSTELLVLPHLRQLTFAVLEFGGIPWYITSDARFLQYISAPHLETLYSPPCSSGLDALIPFFRRSSPPLRMLSLGSLVTPLNWTGKETRECLSLLPNLAHLELVQCKPLTAQALVTILANSPEVVPNLSSISLSDADPGFPAPWYRRLLSTLLSRREEIKTVRVILDHRTVLDPPQNMLAALRQLVADGMSIHIGTERYNYV</sequence>
<dbReference type="PANTHER" id="PTHR38926:SF72">
    <property type="entry name" value="IM:7136021-RELATED"/>
    <property type="match status" value="1"/>
</dbReference>
<gene>
    <name evidence="1" type="ORF">B0H17DRAFT_1337569</name>
</gene>
<dbReference type="Gene3D" id="3.80.10.10">
    <property type="entry name" value="Ribonuclease Inhibitor"/>
    <property type="match status" value="1"/>
</dbReference>
<organism evidence="1 2">
    <name type="scientific">Mycena rosella</name>
    <name type="common">Pink bonnet</name>
    <name type="synonym">Agaricus rosellus</name>
    <dbReference type="NCBI Taxonomy" id="1033263"/>
    <lineage>
        <taxon>Eukaryota</taxon>
        <taxon>Fungi</taxon>
        <taxon>Dikarya</taxon>
        <taxon>Basidiomycota</taxon>
        <taxon>Agaricomycotina</taxon>
        <taxon>Agaricomycetes</taxon>
        <taxon>Agaricomycetidae</taxon>
        <taxon>Agaricales</taxon>
        <taxon>Marasmiineae</taxon>
        <taxon>Mycenaceae</taxon>
        <taxon>Mycena</taxon>
    </lineage>
</organism>
<dbReference type="Proteomes" id="UP001221757">
    <property type="component" value="Unassembled WGS sequence"/>
</dbReference>
<dbReference type="EMBL" id="JARKIE010000271">
    <property type="protein sequence ID" value="KAJ7659428.1"/>
    <property type="molecule type" value="Genomic_DNA"/>
</dbReference>
<dbReference type="AlphaFoldDB" id="A0AAD7G1X3"/>